<dbReference type="RefSeq" id="WP_011829415.1">
    <property type="nucleotide sequence ID" value="NC_008825.1"/>
</dbReference>
<dbReference type="PANTHER" id="PTHR43124:SF10">
    <property type="entry name" value="PURINE EFFLUX PUMP PBUE"/>
    <property type="match status" value="1"/>
</dbReference>
<feature type="transmembrane region" description="Helical" evidence="6">
    <location>
        <begin position="155"/>
        <end position="174"/>
    </location>
</feature>
<feature type="transmembrane region" description="Helical" evidence="6">
    <location>
        <begin position="312"/>
        <end position="332"/>
    </location>
</feature>
<evidence type="ECO:0000256" key="1">
    <source>
        <dbReference type="ARBA" id="ARBA00004651"/>
    </source>
</evidence>
<dbReference type="GO" id="GO:0022857">
    <property type="term" value="F:transmembrane transporter activity"/>
    <property type="evidence" value="ECO:0007669"/>
    <property type="project" value="InterPro"/>
</dbReference>
<dbReference type="EMBL" id="CP000555">
    <property type="protein sequence ID" value="ABM94778.1"/>
    <property type="molecule type" value="Genomic_DNA"/>
</dbReference>
<evidence type="ECO:0000259" key="7">
    <source>
        <dbReference type="PROSITE" id="PS50850"/>
    </source>
</evidence>
<dbReference type="InterPro" id="IPR020846">
    <property type="entry name" value="MFS_dom"/>
</dbReference>
<feature type="transmembrane region" description="Helical" evidence="6">
    <location>
        <begin position="180"/>
        <end position="202"/>
    </location>
</feature>
<evidence type="ECO:0000256" key="6">
    <source>
        <dbReference type="SAM" id="Phobius"/>
    </source>
</evidence>
<evidence type="ECO:0000313" key="8">
    <source>
        <dbReference type="EMBL" id="ABM94778.1"/>
    </source>
</evidence>
<accession>A2SGT9</accession>
<dbReference type="InterPro" id="IPR036259">
    <property type="entry name" value="MFS_trans_sf"/>
</dbReference>
<feature type="transmembrane region" description="Helical" evidence="6">
    <location>
        <begin position="121"/>
        <end position="143"/>
    </location>
</feature>
<dbReference type="InterPro" id="IPR050189">
    <property type="entry name" value="MFS_Efflux_Transporters"/>
</dbReference>
<keyword evidence="9" id="KW-1185">Reference proteome</keyword>
<dbReference type="InterPro" id="IPR011701">
    <property type="entry name" value="MFS"/>
</dbReference>
<dbReference type="eggNOG" id="COG2814">
    <property type="taxonomic scope" value="Bacteria"/>
</dbReference>
<dbReference type="PROSITE" id="PS50850">
    <property type="entry name" value="MFS"/>
    <property type="match status" value="1"/>
</dbReference>
<gene>
    <name evidence="8" type="ordered locus">Mpe_A1819</name>
</gene>
<dbReference type="CDD" id="cd17324">
    <property type="entry name" value="MFS_NepI_like"/>
    <property type="match status" value="1"/>
</dbReference>
<feature type="transmembrane region" description="Helical" evidence="6">
    <location>
        <begin position="344"/>
        <end position="367"/>
    </location>
</feature>
<dbReference type="HOGENOM" id="CLU_001265_61_5_4"/>
<feature type="transmembrane region" description="Helical" evidence="6">
    <location>
        <begin position="30"/>
        <end position="50"/>
    </location>
</feature>
<dbReference type="Gene3D" id="1.20.1250.20">
    <property type="entry name" value="MFS general substrate transporter like domains"/>
    <property type="match status" value="1"/>
</dbReference>
<dbReference type="AlphaFoldDB" id="A2SGT9"/>
<dbReference type="PANTHER" id="PTHR43124">
    <property type="entry name" value="PURINE EFFLUX PUMP PBUE"/>
    <property type="match status" value="1"/>
</dbReference>
<dbReference type="GO" id="GO:0005886">
    <property type="term" value="C:plasma membrane"/>
    <property type="evidence" value="ECO:0007669"/>
    <property type="project" value="UniProtKB-SubCell"/>
</dbReference>
<dbReference type="KEGG" id="mpt:Mpe_A1819"/>
<proteinExistence type="predicted"/>
<feature type="transmembrane region" description="Helical" evidence="6">
    <location>
        <begin position="223"/>
        <end position="247"/>
    </location>
</feature>
<dbReference type="Proteomes" id="UP000000366">
    <property type="component" value="Chromosome"/>
</dbReference>
<dbReference type="Pfam" id="PF07690">
    <property type="entry name" value="MFS_1"/>
    <property type="match status" value="1"/>
</dbReference>
<protein>
    <submittedName>
        <fullName evidence="8">Putative transporter</fullName>
    </submittedName>
</protein>
<evidence type="ECO:0000313" key="9">
    <source>
        <dbReference type="Proteomes" id="UP000000366"/>
    </source>
</evidence>
<name>A2SGT9_METPP</name>
<reference evidence="8 9" key="1">
    <citation type="journal article" date="2007" name="J. Bacteriol.">
        <title>Whole-genome analysis of the methyl tert-butyl ether-degrading beta-proteobacterium Methylibium petroleiphilum PM1.</title>
        <authorList>
            <person name="Kane S.R."/>
            <person name="Chakicherla A.Y."/>
            <person name="Chain P.S.G."/>
            <person name="Schmidt R."/>
            <person name="Shin M.W."/>
            <person name="Legler T.C."/>
            <person name="Scow K.M."/>
            <person name="Larimer F.W."/>
            <person name="Lucas S.M."/>
            <person name="Richardson P.M."/>
            <person name="Hristova K.R."/>
        </authorList>
    </citation>
    <scope>NUCLEOTIDE SEQUENCE [LARGE SCALE GENOMIC DNA]</scope>
    <source>
        <strain evidence="9">ATCC BAA-1232 / LMG 22953 / PM1</strain>
    </source>
</reference>
<evidence type="ECO:0000256" key="5">
    <source>
        <dbReference type="ARBA" id="ARBA00023136"/>
    </source>
</evidence>
<feature type="domain" description="Major facilitator superfamily (MFS) profile" evidence="7">
    <location>
        <begin position="28"/>
        <end position="411"/>
    </location>
</feature>
<feature type="transmembrane region" description="Helical" evidence="6">
    <location>
        <begin position="94"/>
        <end position="115"/>
    </location>
</feature>
<feature type="transmembrane region" description="Helical" evidence="6">
    <location>
        <begin position="387"/>
        <end position="406"/>
    </location>
</feature>
<organism evidence="8 9">
    <name type="scientific">Methylibium petroleiphilum (strain ATCC BAA-1232 / LMG 22953 / PM1)</name>
    <dbReference type="NCBI Taxonomy" id="420662"/>
    <lineage>
        <taxon>Bacteria</taxon>
        <taxon>Pseudomonadati</taxon>
        <taxon>Pseudomonadota</taxon>
        <taxon>Betaproteobacteria</taxon>
        <taxon>Burkholderiales</taxon>
        <taxon>Sphaerotilaceae</taxon>
        <taxon>Methylibium</taxon>
    </lineage>
</organism>
<evidence type="ECO:0000256" key="3">
    <source>
        <dbReference type="ARBA" id="ARBA00022692"/>
    </source>
</evidence>
<dbReference type="STRING" id="420662.Mpe_A1819"/>
<keyword evidence="5 6" id="KW-0472">Membrane</keyword>
<evidence type="ECO:0000256" key="2">
    <source>
        <dbReference type="ARBA" id="ARBA00022475"/>
    </source>
</evidence>
<sequence>MDDAPGARLSADAPAASHVEPIDALRGARWALLFGNFVIGCGVMVIAGSLNDLTRSLQVSVALGGQLIAIAAVMMCLGAPLLAAAVGRVDRRRLLAFTLAWYAVGHAVSALMPSYAALAPVRAFCMLGAAVFTPQAAAAIGWLAPPAQRGRAITFVFLGWSVASVFGMPLHSYIGEALGWRWAFGLVALLAAGGAVWVWVVMPDGVRPPAMNLRAWREVLTHPLLMAIVAVTALFGAGQFTVFTYFAPYYKQVLGAGPTQISLLFAWFGAFGLIGNVLLSRHVDRIGAARAVTLLLGAVALTMLIWPLGTGYLSMACVLLPWALGMFAANSAQQARLGQAAPALAPALMALNTSAIYLGQAVGAAGGGALVAAQEAAGASGSGLYGGLHWVGLGWLLAALALSRWAENRMRRDSRHA</sequence>
<dbReference type="SUPFAM" id="SSF103473">
    <property type="entry name" value="MFS general substrate transporter"/>
    <property type="match status" value="1"/>
</dbReference>
<keyword evidence="3 6" id="KW-0812">Transmembrane</keyword>
<keyword evidence="2" id="KW-1003">Cell membrane</keyword>
<feature type="transmembrane region" description="Helical" evidence="6">
    <location>
        <begin position="286"/>
        <end position="306"/>
    </location>
</feature>
<feature type="transmembrane region" description="Helical" evidence="6">
    <location>
        <begin position="259"/>
        <end position="279"/>
    </location>
</feature>
<evidence type="ECO:0000256" key="4">
    <source>
        <dbReference type="ARBA" id="ARBA00022989"/>
    </source>
</evidence>
<comment type="subcellular location">
    <subcellularLocation>
        <location evidence="1">Cell membrane</location>
        <topology evidence="1">Multi-pass membrane protein</topology>
    </subcellularLocation>
</comment>
<feature type="transmembrane region" description="Helical" evidence="6">
    <location>
        <begin position="62"/>
        <end position="82"/>
    </location>
</feature>
<keyword evidence="4 6" id="KW-1133">Transmembrane helix</keyword>